<accession>A0A7T5UFT3</accession>
<name>A0A7T5UFT3_9CAUD</name>
<dbReference type="Pfam" id="PF23825">
    <property type="entry name" value="DUF7195"/>
    <property type="match status" value="1"/>
</dbReference>
<reference evidence="1 2" key="1">
    <citation type="submission" date="2020-12" db="EMBL/GenBank/DDBJ databases">
        <authorList>
            <person name="Luo D."/>
            <person name="Li C."/>
            <person name="Zeng H."/>
        </authorList>
    </citation>
    <scope>NUCLEOTIDE SEQUENCE [LARGE SCALE GENOMIC DNA]</scope>
</reference>
<dbReference type="RefSeq" id="YP_010671946.1">
    <property type="nucleotide sequence ID" value="NC_070973.1"/>
</dbReference>
<proteinExistence type="predicted"/>
<organism evidence="1 2">
    <name type="scientific">Cronobacter phage A24</name>
    <dbReference type="NCBI Taxonomy" id="2795745"/>
    <lineage>
        <taxon>Viruses</taxon>
        <taxon>Duplodnaviria</taxon>
        <taxon>Heunggongvirae</taxon>
        <taxon>Uroviricota</taxon>
        <taxon>Caudoviricetes</taxon>
        <taxon>Grimontviridae</taxon>
        <taxon>Crifsvirus</taxon>
        <taxon>Crifsvirus A24</taxon>
    </lineage>
</organism>
<dbReference type="EMBL" id="MW343794">
    <property type="protein sequence ID" value="QQG33698.1"/>
    <property type="molecule type" value="Genomic_DNA"/>
</dbReference>
<protein>
    <submittedName>
        <fullName evidence="1">Uncharacterized protein</fullName>
    </submittedName>
</protein>
<dbReference type="GeneID" id="77948208"/>
<evidence type="ECO:0000313" key="2">
    <source>
        <dbReference type="Proteomes" id="UP000595896"/>
    </source>
</evidence>
<evidence type="ECO:0000313" key="1">
    <source>
        <dbReference type="EMBL" id="QQG33698.1"/>
    </source>
</evidence>
<dbReference type="InterPro" id="IPR055619">
    <property type="entry name" value="DUF7195"/>
</dbReference>
<sequence length="77" mass="8876">MDNSMSEVKVLRLDSPVVVRKVPMTDFGSDMLRAIRRFQTEAYEKAKHQKVEIPYPVCIHMMMADYCKLKGIQVTNG</sequence>
<dbReference type="Proteomes" id="UP000595896">
    <property type="component" value="Segment"/>
</dbReference>
<keyword evidence="2" id="KW-1185">Reference proteome</keyword>
<dbReference type="KEGG" id="vg:77948208"/>